<accession>A0A0A9CSH5</accession>
<reference evidence="1" key="2">
    <citation type="journal article" date="2015" name="Data Brief">
        <title>Shoot transcriptome of the giant reed, Arundo donax.</title>
        <authorList>
            <person name="Barrero R.A."/>
            <person name="Guerrero F.D."/>
            <person name="Moolhuijzen P."/>
            <person name="Goolsby J.A."/>
            <person name="Tidwell J."/>
            <person name="Bellgard S.E."/>
            <person name="Bellgard M.I."/>
        </authorList>
    </citation>
    <scope>NUCLEOTIDE SEQUENCE</scope>
    <source>
        <tissue evidence="1">Shoot tissue taken approximately 20 cm above the soil surface</tissue>
    </source>
</reference>
<evidence type="ECO:0000313" key="1">
    <source>
        <dbReference type="EMBL" id="JAD79279.1"/>
    </source>
</evidence>
<protein>
    <submittedName>
        <fullName evidence="1">Uncharacterized protein</fullName>
    </submittedName>
</protein>
<reference evidence="1" key="1">
    <citation type="submission" date="2014-09" db="EMBL/GenBank/DDBJ databases">
        <authorList>
            <person name="Magalhaes I.L.F."/>
            <person name="Oliveira U."/>
            <person name="Santos F.R."/>
            <person name="Vidigal T.H.D.A."/>
            <person name="Brescovit A.D."/>
            <person name="Santos A.J."/>
        </authorList>
    </citation>
    <scope>NUCLEOTIDE SEQUENCE</scope>
    <source>
        <tissue evidence="1">Shoot tissue taken approximately 20 cm above the soil surface</tissue>
    </source>
</reference>
<proteinExistence type="predicted"/>
<dbReference type="AlphaFoldDB" id="A0A0A9CSH5"/>
<organism evidence="1">
    <name type="scientific">Arundo donax</name>
    <name type="common">Giant reed</name>
    <name type="synonym">Donax arundinaceus</name>
    <dbReference type="NCBI Taxonomy" id="35708"/>
    <lineage>
        <taxon>Eukaryota</taxon>
        <taxon>Viridiplantae</taxon>
        <taxon>Streptophyta</taxon>
        <taxon>Embryophyta</taxon>
        <taxon>Tracheophyta</taxon>
        <taxon>Spermatophyta</taxon>
        <taxon>Magnoliopsida</taxon>
        <taxon>Liliopsida</taxon>
        <taxon>Poales</taxon>
        <taxon>Poaceae</taxon>
        <taxon>PACMAD clade</taxon>
        <taxon>Arundinoideae</taxon>
        <taxon>Arundineae</taxon>
        <taxon>Arundo</taxon>
    </lineage>
</organism>
<sequence length="78" mass="8673">MLQMPNKSAIQSLEITGHQTLDEATELPSLCFSFSLIFSTHLNLDGRGLFIVKSSRDPTDHIRCRELITSITASNAPR</sequence>
<name>A0A0A9CSH5_ARUDO</name>
<dbReference type="EMBL" id="GBRH01218616">
    <property type="protein sequence ID" value="JAD79279.1"/>
    <property type="molecule type" value="Transcribed_RNA"/>
</dbReference>